<proteinExistence type="predicted"/>
<keyword evidence="1" id="KW-0472">Membrane</keyword>
<accession>A0A840L8W9</accession>
<feature type="transmembrane region" description="Helical" evidence="1">
    <location>
        <begin position="221"/>
        <end position="244"/>
    </location>
</feature>
<comment type="caution">
    <text evidence="2">The sequence shown here is derived from an EMBL/GenBank/DDBJ whole genome shotgun (WGS) entry which is preliminary data.</text>
</comment>
<evidence type="ECO:0000313" key="3">
    <source>
        <dbReference type="Proteomes" id="UP000562027"/>
    </source>
</evidence>
<dbReference type="AlphaFoldDB" id="A0A840L8W9"/>
<gene>
    <name evidence="2" type="ORF">HNP55_001094</name>
</gene>
<keyword evidence="1" id="KW-1133">Transmembrane helix</keyword>
<protein>
    <submittedName>
        <fullName evidence="2">Pimeloyl-ACP methyl ester carboxylesterase</fullName>
    </submittedName>
</protein>
<feature type="transmembrane region" description="Helical" evidence="1">
    <location>
        <begin position="104"/>
        <end position="129"/>
    </location>
</feature>
<dbReference type="EMBL" id="JACHLP010000002">
    <property type="protein sequence ID" value="MBB4842579.1"/>
    <property type="molecule type" value="Genomic_DNA"/>
</dbReference>
<feature type="transmembrane region" description="Helical" evidence="1">
    <location>
        <begin position="56"/>
        <end position="78"/>
    </location>
</feature>
<evidence type="ECO:0000313" key="2">
    <source>
        <dbReference type="EMBL" id="MBB4842579.1"/>
    </source>
</evidence>
<organism evidence="2 3">
    <name type="scientific">Roseateles oligotrophus</name>
    <dbReference type="NCBI Taxonomy" id="1769250"/>
    <lineage>
        <taxon>Bacteria</taxon>
        <taxon>Pseudomonadati</taxon>
        <taxon>Pseudomonadota</taxon>
        <taxon>Betaproteobacteria</taxon>
        <taxon>Burkholderiales</taxon>
        <taxon>Sphaerotilaceae</taxon>
        <taxon>Roseateles</taxon>
    </lineage>
</organism>
<feature type="transmembrane region" description="Helical" evidence="1">
    <location>
        <begin position="191"/>
        <end position="215"/>
    </location>
</feature>
<reference evidence="2 3" key="1">
    <citation type="submission" date="2020-08" db="EMBL/GenBank/DDBJ databases">
        <title>Functional genomics of gut bacteria from endangered species of beetles.</title>
        <authorList>
            <person name="Carlos-Shanley C."/>
        </authorList>
    </citation>
    <scope>NUCLEOTIDE SEQUENCE [LARGE SCALE GENOMIC DNA]</scope>
    <source>
        <strain evidence="2 3">S00239</strain>
    </source>
</reference>
<feature type="transmembrane region" description="Helical" evidence="1">
    <location>
        <begin position="26"/>
        <end position="44"/>
    </location>
</feature>
<name>A0A840L8W9_9BURK</name>
<dbReference type="RefSeq" id="WP_184297010.1">
    <property type="nucleotide sequence ID" value="NZ_JACHLP010000002.1"/>
</dbReference>
<dbReference type="Proteomes" id="UP000562027">
    <property type="component" value="Unassembled WGS sequence"/>
</dbReference>
<evidence type="ECO:0000256" key="1">
    <source>
        <dbReference type="SAM" id="Phobius"/>
    </source>
</evidence>
<sequence length="314" mass="32344">MSPRKLSLQDLNRVLASLDAPRNGQALYALLSAFCLAGLMLASAESALAKANALTGGIWAAAALVAAFLGLNTTGLLLMDQARGRPVRDLVEAFQASLRCAPKVLLCLLLMLALVGLGVGALLALLWAVRLPWLGVPLFALLVPLGVVFLGLVTFASVVLVGPLTGPSIWTGHGVLETLRMLLNQLRRGPLEAAALMAAALLVSGLVSAAVSLVVMSGGRAWSLLVVWLTGIDVPAQQLMAGLFGYGLRSLGAAGAPVAATPLGMAALVGGGTVFAVALVLPTLVYLRGCCAVFLVLQDAQNEERARAGESRLL</sequence>
<keyword evidence="3" id="KW-1185">Reference proteome</keyword>
<keyword evidence="1" id="KW-0812">Transmembrane</keyword>
<feature type="transmembrane region" description="Helical" evidence="1">
    <location>
        <begin position="141"/>
        <end position="170"/>
    </location>
</feature>